<organism evidence="1">
    <name type="scientific">Arundo donax</name>
    <name type="common">Giant reed</name>
    <name type="synonym">Donax arundinaceus</name>
    <dbReference type="NCBI Taxonomy" id="35708"/>
    <lineage>
        <taxon>Eukaryota</taxon>
        <taxon>Viridiplantae</taxon>
        <taxon>Streptophyta</taxon>
        <taxon>Embryophyta</taxon>
        <taxon>Tracheophyta</taxon>
        <taxon>Spermatophyta</taxon>
        <taxon>Magnoliopsida</taxon>
        <taxon>Liliopsida</taxon>
        <taxon>Poales</taxon>
        <taxon>Poaceae</taxon>
        <taxon>PACMAD clade</taxon>
        <taxon>Arundinoideae</taxon>
        <taxon>Arundineae</taxon>
        <taxon>Arundo</taxon>
    </lineage>
</organism>
<proteinExistence type="predicted"/>
<evidence type="ECO:0000313" key="1">
    <source>
        <dbReference type="EMBL" id="JAD50865.1"/>
    </source>
</evidence>
<accession>A0A0A9APJ5</accession>
<reference evidence="1" key="2">
    <citation type="journal article" date="2015" name="Data Brief">
        <title>Shoot transcriptome of the giant reed, Arundo donax.</title>
        <authorList>
            <person name="Barrero R.A."/>
            <person name="Guerrero F.D."/>
            <person name="Moolhuijzen P."/>
            <person name="Goolsby J.A."/>
            <person name="Tidwell J."/>
            <person name="Bellgard S.E."/>
            <person name="Bellgard M.I."/>
        </authorList>
    </citation>
    <scope>NUCLEOTIDE SEQUENCE</scope>
    <source>
        <tissue evidence="1">Shoot tissue taken approximately 20 cm above the soil surface</tissue>
    </source>
</reference>
<reference evidence="1" key="1">
    <citation type="submission" date="2014-09" db="EMBL/GenBank/DDBJ databases">
        <authorList>
            <person name="Magalhaes I.L.F."/>
            <person name="Oliveira U."/>
            <person name="Santos F.R."/>
            <person name="Vidigal T.H.D.A."/>
            <person name="Brescovit A.D."/>
            <person name="Santos A.J."/>
        </authorList>
    </citation>
    <scope>NUCLEOTIDE SEQUENCE</scope>
    <source>
        <tissue evidence="1">Shoot tissue taken approximately 20 cm above the soil surface</tissue>
    </source>
</reference>
<dbReference type="EMBL" id="GBRH01247030">
    <property type="protein sequence ID" value="JAD50865.1"/>
    <property type="molecule type" value="Transcribed_RNA"/>
</dbReference>
<protein>
    <submittedName>
        <fullName evidence="1">Uncharacterized protein</fullName>
    </submittedName>
</protein>
<sequence length="65" mass="7838">MQISYIILNVVFYFMFWREKYCDKCTQLSSNREKKIIIPSCLGIGPRTFCCFLETPRIVRLHQCR</sequence>
<dbReference type="AlphaFoldDB" id="A0A0A9APJ5"/>
<name>A0A0A9APJ5_ARUDO</name>